<sequence length="308" mass="35687">MIQIQNYSEKFESEYWKAVIDKIPTPCQKLILKSCKKYLPTNFFDESSDEFKTLLLAPLQKLKEAYSFINENSLEIMNKESFIKSDKNNPPMKKLYKKLHDSYSIIANSEVNKVSVRVRLVRSSGLNVCPYCNRDYINCRADNVAGAQLDHFFSKAKFPLFSICLYNLIPVCGNCNRIKGAQKLEFSSPFDSSINWINDITFTYDGTTSDDMKIIVKTESGTEHNIAGMRIREAYQIHSTEVLELIEKKQMYNNTQNEEIQKVLGKINLSDSEIKKIIFGPEITEDQFKNKPLTKMMYDLHKELKIYP</sequence>
<proteinExistence type="predicted"/>
<protein>
    <recommendedName>
        <fullName evidence="3">HNH endonuclease</fullName>
    </recommendedName>
</protein>
<name>A0ABS7KIE1_9BACL</name>
<comment type="caution">
    <text evidence="1">The sequence shown here is derived from an EMBL/GenBank/DDBJ whole genome shotgun (WGS) entry which is preliminary data.</text>
</comment>
<evidence type="ECO:0000313" key="1">
    <source>
        <dbReference type="EMBL" id="MBY0203731.1"/>
    </source>
</evidence>
<dbReference type="Proteomes" id="UP000706031">
    <property type="component" value="Unassembled WGS sequence"/>
</dbReference>
<dbReference type="Gene3D" id="1.10.30.50">
    <property type="match status" value="1"/>
</dbReference>
<accession>A0ABS7KIE1</accession>
<reference evidence="1 2" key="1">
    <citation type="submission" date="2020-08" db="EMBL/GenBank/DDBJ databases">
        <title>Fungal Genomes of the International Space Station.</title>
        <authorList>
            <person name="Seuylemezian A."/>
            <person name="Singh N.K."/>
            <person name="Wood J."/>
            <person name="Venkateswaran K."/>
        </authorList>
    </citation>
    <scope>NUCLEOTIDE SEQUENCE [LARGE SCALE GENOMIC DNA]</scope>
    <source>
        <strain evidence="1 2">S/N-304-OC-R4</strain>
    </source>
</reference>
<dbReference type="RefSeq" id="WP_221788445.1">
    <property type="nucleotide sequence ID" value="NZ_JACLIC010000018.1"/>
</dbReference>
<evidence type="ECO:0000313" key="2">
    <source>
        <dbReference type="Proteomes" id="UP000706031"/>
    </source>
</evidence>
<dbReference type="EMBL" id="JACLIC010000018">
    <property type="protein sequence ID" value="MBY0203731.1"/>
    <property type="molecule type" value="Genomic_DNA"/>
</dbReference>
<gene>
    <name evidence="1" type="ORF">H7T88_10955</name>
</gene>
<organism evidence="1 2">
    <name type="scientific">Paenibacillus cucumis</name>
    <name type="common">ex Kampfer et al. 2016</name>
    <dbReference type="NCBI Taxonomy" id="1776858"/>
    <lineage>
        <taxon>Bacteria</taxon>
        <taxon>Bacillati</taxon>
        <taxon>Bacillota</taxon>
        <taxon>Bacilli</taxon>
        <taxon>Bacillales</taxon>
        <taxon>Paenibacillaceae</taxon>
        <taxon>Paenibacillus</taxon>
    </lineage>
</organism>
<keyword evidence="2" id="KW-1185">Reference proteome</keyword>
<evidence type="ECO:0008006" key="3">
    <source>
        <dbReference type="Google" id="ProtNLM"/>
    </source>
</evidence>